<dbReference type="Proteomes" id="UP001500051">
    <property type="component" value="Unassembled WGS sequence"/>
</dbReference>
<evidence type="ECO:0000256" key="2">
    <source>
        <dbReference type="ARBA" id="ARBA00023125"/>
    </source>
</evidence>
<keyword evidence="2" id="KW-0238">DNA-binding</keyword>
<dbReference type="PANTHER" id="PTHR44846:SF16">
    <property type="entry name" value="TRANSCRIPTIONAL REGULATOR PHNF-RELATED"/>
    <property type="match status" value="1"/>
</dbReference>
<proteinExistence type="predicted"/>
<accession>A0ABP7D861</accession>
<feature type="domain" description="HTH gntR-type" evidence="4">
    <location>
        <begin position="12"/>
        <end position="80"/>
    </location>
</feature>
<evidence type="ECO:0000259" key="4">
    <source>
        <dbReference type="PROSITE" id="PS50949"/>
    </source>
</evidence>
<dbReference type="EMBL" id="BAAAYX010000004">
    <property type="protein sequence ID" value="GAA3701969.1"/>
    <property type="molecule type" value="Genomic_DNA"/>
</dbReference>
<name>A0ABP7D861_9ACTN</name>
<dbReference type="InterPro" id="IPR011663">
    <property type="entry name" value="UTRA"/>
</dbReference>
<dbReference type="InterPro" id="IPR036390">
    <property type="entry name" value="WH_DNA-bd_sf"/>
</dbReference>
<evidence type="ECO:0000256" key="3">
    <source>
        <dbReference type="ARBA" id="ARBA00023163"/>
    </source>
</evidence>
<dbReference type="InterPro" id="IPR000524">
    <property type="entry name" value="Tscrpt_reg_HTH_GntR"/>
</dbReference>
<protein>
    <submittedName>
        <fullName evidence="5">GntR family transcriptional regulator</fullName>
    </submittedName>
</protein>
<evidence type="ECO:0000313" key="5">
    <source>
        <dbReference type="EMBL" id="GAA3701969.1"/>
    </source>
</evidence>
<dbReference type="InterPro" id="IPR050679">
    <property type="entry name" value="Bact_HTH_transcr_reg"/>
</dbReference>
<dbReference type="InterPro" id="IPR036388">
    <property type="entry name" value="WH-like_DNA-bd_sf"/>
</dbReference>
<dbReference type="Gene3D" id="3.40.1410.10">
    <property type="entry name" value="Chorismate lyase-like"/>
    <property type="match status" value="1"/>
</dbReference>
<evidence type="ECO:0000313" key="6">
    <source>
        <dbReference type="Proteomes" id="UP001500051"/>
    </source>
</evidence>
<keyword evidence="3" id="KW-0804">Transcription</keyword>
<reference evidence="6" key="1">
    <citation type="journal article" date="2019" name="Int. J. Syst. Evol. Microbiol.">
        <title>The Global Catalogue of Microorganisms (GCM) 10K type strain sequencing project: providing services to taxonomists for standard genome sequencing and annotation.</title>
        <authorList>
            <consortium name="The Broad Institute Genomics Platform"/>
            <consortium name="The Broad Institute Genome Sequencing Center for Infectious Disease"/>
            <person name="Wu L."/>
            <person name="Ma J."/>
        </authorList>
    </citation>
    <scope>NUCLEOTIDE SEQUENCE [LARGE SCALE GENOMIC DNA]</scope>
    <source>
        <strain evidence="6">JCM 16548</strain>
    </source>
</reference>
<sequence length="247" mass="27192">MGNWYGLGMVGGPAREQAHQQLVALLDRGVYPPGSRLPGERALADELKVSRSTLRLALLQLAEDGRLVPSAQRGWFVPQLVLGEPPSQLVSFTELAAQRGLRATSRVLSRQTRPATFDEAADLQIAAAAPLVEIVRLRGMDGVPITVESAVLPLRRVEWLAEEDLTDRSLYGALEQHDIRVHRSTYTVQAMNAGEWESELLDLPAGAAVLVARDVTFTVDRIPIIITVNRYRGDAYRFTADLFRSAV</sequence>
<dbReference type="Pfam" id="PF07702">
    <property type="entry name" value="UTRA"/>
    <property type="match status" value="1"/>
</dbReference>
<evidence type="ECO:0000256" key="1">
    <source>
        <dbReference type="ARBA" id="ARBA00023015"/>
    </source>
</evidence>
<dbReference type="PRINTS" id="PR00035">
    <property type="entry name" value="HTHGNTR"/>
</dbReference>
<dbReference type="SMART" id="SM00345">
    <property type="entry name" value="HTH_GNTR"/>
    <property type="match status" value="1"/>
</dbReference>
<dbReference type="SMART" id="SM00866">
    <property type="entry name" value="UTRA"/>
    <property type="match status" value="1"/>
</dbReference>
<dbReference type="CDD" id="cd07377">
    <property type="entry name" value="WHTH_GntR"/>
    <property type="match status" value="1"/>
</dbReference>
<keyword evidence="1" id="KW-0805">Transcription regulation</keyword>
<dbReference type="PANTHER" id="PTHR44846">
    <property type="entry name" value="MANNOSYL-D-GLYCERATE TRANSPORT/METABOLISM SYSTEM REPRESSOR MNGR-RELATED"/>
    <property type="match status" value="1"/>
</dbReference>
<comment type="caution">
    <text evidence="5">The sequence shown here is derived from an EMBL/GenBank/DDBJ whole genome shotgun (WGS) entry which is preliminary data.</text>
</comment>
<dbReference type="Gene3D" id="1.10.10.10">
    <property type="entry name" value="Winged helix-like DNA-binding domain superfamily/Winged helix DNA-binding domain"/>
    <property type="match status" value="1"/>
</dbReference>
<dbReference type="SUPFAM" id="SSF64288">
    <property type="entry name" value="Chorismate lyase-like"/>
    <property type="match status" value="1"/>
</dbReference>
<dbReference type="Pfam" id="PF00392">
    <property type="entry name" value="GntR"/>
    <property type="match status" value="1"/>
</dbReference>
<dbReference type="InterPro" id="IPR028978">
    <property type="entry name" value="Chorismate_lyase_/UTRA_dom_sf"/>
</dbReference>
<dbReference type="PROSITE" id="PS50949">
    <property type="entry name" value="HTH_GNTR"/>
    <property type="match status" value="1"/>
</dbReference>
<gene>
    <name evidence="5" type="ORF">GCM10022204_18610</name>
</gene>
<dbReference type="SUPFAM" id="SSF46785">
    <property type="entry name" value="Winged helix' DNA-binding domain"/>
    <property type="match status" value="1"/>
</dbReference>
<organism evidence="5 6">
    <name type="scientific">Microlunatus aurantiacus</name>
    <dbReference type="NCBI Taxonomy" id="446786"/>
    <lineage>
        <taxon>Bacteria</taxon>
        <taxon>Bacillati</taxon>
        <taxon>Actinomycetota</taxon>
        <taxon>Actinomycetes</taxon>
        <taxon>Propionibacteriales</taxon>
        <taxon>Propionibacteriaceae</taxon>
        <taxon>Microlunatus</taxon>
    </lineage>
</organism>
<keyword evidence="6" id="KW-1185">Reference proteome</keyword>